<keyword evidence="6" id="KW-0325">Glycoprotein</keyword>
<keyword evidence="8" id="KW-1185">Reference proteome</keyword>
<dbReference type="PRINTS" id="PR01609">
    <property type="entry name" value="CD36FAMILY"/>
</dbReference>
<evidence type="ECO:0000256" key="3">
    <source>
        <dbReference type="ARBA" id="ARBA00022692"/>
    </source>
</evidence>
<reference evidence="9" key="1">
    <citation type="submission" date="2020-12" db="UniProtKB">
        <authorList>
            <consortium name="WormBaseParasite"/>
        </authorList>
    </citation>
    <scope>IDENTIFICATION</scope>
    <source>
        <strain evidence="9">MHco3</strain>
    </source>
</reference>
<organism evidence="8 9">
    <name type="scientific">Haemonchus contortus</name>
    <name type="common">Barber pole worm</name>
    <dbReference type="NCBI Taxonomy" id="6289"/>
    <lineage>
        <taxon>Eukaryota</taxon>
        <taxon>Metazoa</taxon>
        <taxon>Ecdysozoa</taxon>
        <taxon>Nematoda</taxon>
        <taxon>Chromadorea</taxon>
        <taxon>Rhabditida</taxon>
        <taxon>Rhabditina</taxon>
        <taxon>Rhabditomorpha</taxon>
        <taxon>Strongyloidea</taxon>
        <taxon>Trichostrongylidae</taxon>
        <taxon>Haemonchus</taxon>
    </lineage>
</organism>
<name>A0A7I4YLK4_HAECO</name>
<protein>
    <submittedName>
        <fullName evidence="9">CD36 family protein</fullName>
    </submittedName>
</protein>
<dbReference type="PANTHER" id="PTHR11923:SF106">
    <property type="entry name" value="SCAVENGER RECEPTOR (CD36 FAMILY) RELATED"/>
    <property type="match status" value="1"/>
</dbReference>
<feature type="transmembrane region" description="Helical" evidence="7">
    <location>
        <begin position="528"/>
        <end position="552"/>
    </location>
</feature>
<accession>A0A7I4YLK4</accession>
<dbReference type="Pfam" id="PF01130">
    <property type="entry name" value="CD36"/>
    <property type="match status" value="1"/>
</dbReference>
<proteinExistence type="inferred from homology"/>
<evidence type="ECO:0000313" key="9">
    <source>
        <dbReference type="WBParaSite" id="HCON_00109020-00001"/>
    </source>
</evidence>
<dbReference type="AlphaFoldDB" id="A0A7I4YLK4"/>
<evidence type="ECO:0000256" key="4">
    <source>
        <dbReference type="ARBA" id="ARBA00022989"/>
    </source>
</evidence>
<dbReference type="OrthoDB" id="18585at2759"/>
<dbReference type="GO" id="GO:0016020">
    <property type="term" value="C:membrane"/>
    <property type="evidence" value="ECO:0007669"/>
    <property type="project" value="UniProtKB-SubCell"/>
</dbReference>
<dbReference type="Proteomes" id="UP000025227">
    <property type="component" value="Unplaced"/>
</dbReference>
<dbReference type="GO" id="GO:0005737">
    <property type="term" value="C:cytoplasm"/>
    <property type="evidence" value="ECO:0007669"/>
    <property type="project" value="TreeGrafter"/>
</dbReference>
<evidence type="ECO:0000256" key="5">
    <source>
        <dbReference type="ARBA" id="ARBA00023136"/>
    </source>
</evidence>
<keyword evidence="5 7" id="KW-0472">Membrane</keyword>
<comment type="similarity">
    <text evidence="2">Belongs to the CD36 family.</text>
</comment>
<evidence type="ECO:0000256" key="2">
    <source>
        <dbReference type="ARBA" id="ARBA00010532"/>
    </source>
</evidence>
<dbReference type="WBParaSite" id="HCON_00109020-00001">
    <property type="protein sequence ID" value="HCON_00109020-00001"/>
    <property type="gene ID" value="HCON_00109020"/>
</dbReference>
<dbReference type="InterPro" id="IPR002159">
    <property type="entry name" value="CD36_fam"/>
</dbReference>
<sequence length="577" mass="66274">MRTSIAVLLGLLFIAVFLFGIFLLLPFPILIFPDIVKSQVYFRQKNDGQFPKATFYWSRLPATQYFNFYYFNVTNPDEVLYNGEKARLVEVGPYVWAETEFKQDIDFRNSGNTIYYKNNKTWVYSQADSCDGCQLEDMLMLPNAAYMTVVYMQQQQKLSNVVTRVLDLLLLLLGESPLRAVTQGGVSFESYPDPLTNLINSNLTKLLLSFLGTSNALPNVPAMGYFPLYNHTCDEDYVIKSGKDNTDSLALIQRWANMTNLPWWGDEYSSDITQSGDGTFQKPSLKKTDRLKQFQSFMCRSFYLHYDSDVTVDGIGAMRFKMDIDTYNTTMELNKGYRYENTEMVHRWILPNHTYLFPDYFPSWPCGPNHTYTPNASGCSKIDCALYQNWCSRCCDGTHYNTTVFLPPGIIPLRCLPGQNVPLPFAGFLSPPHFLWSPQDVRDNVYGLMPDPSVHEPAAFDIQPMTGSTVGGRFRMQLSIPIYNHKLFTECKQLVNSFLPSFWLDLRVATRDYARDYIYFNTTVIPRIILGVGLGLVIIPALTALLLLFFALRRRQPYLSSCLRKRHETDSWSPPFE</sequence>
<keyword evidence="4 7" id="KW-1133">Transmembrane helix</keyword>
<dbReference type="OMA" id="FPNWPCG"/>
<dbReference type="GO" id="GO:0005044">
    <property type="term" value="F:scavenger receptor activity"/>
    <property type="evidence" value="ECO:0007669"/>
    <property type="project" value="TreeGrafter"/>
</dbReference>
<keyword evidence="3 7" id="KW-0812">Transmembrane</keyword>
<evidence type="ECO:0000256" key="6">
    <source>
        <dbReference type="ARBA" id="ARBA00023180"/>
    </source>
</evidence>
<evidence type="ECO:0000313" key="8">
    <source>
        <dbReference type="Proteomes" id="UP000025227"/>
    </source>
</evidence>
<comment type="subcellular location">
    <subcellularLocation>
        <location evidence="1">Membrane</location>
    </subcellularLocation>
</comment>
<dbReference type="PANTHER" id="PTHR11923">
    <property type="entry name" value="SCAVENGER RECEPTOR CLASS B TYPE-1 SR-B1"/>
    <property type="match status" value="1"/>
</dbReference>
<evidence type="ECO:0000256" key="1">
    <source>
        <dbReference type="ARBA" id="ARBA00004370"/>
    </source>
</evidence>
<evidence type="ECO:0000256" key="7">
    <source>
        <dbReference type="SAM" id="Phobius"/>
    </source>
</evidence>